<organism evidence="6 7">
    <name type="scientific">Nocardioides antri</name>
    <dbReference type="NCBI Taxonomy" id="2607659"/>
    <lineage>
        <taxon>Bacteria</taxon>
        <taxon>Bacillati</taxon>
        <taxon>Actinomycetota</taxon>
        <taxon>Actinomycetes</taxon>
        <taxon>Propionibacteriales</taxon>
        <taxon>Nocardioidaceae</taxon>
        <taxon>Nocardioides</taxon>
    </lineage>
</organism>
<feature type="transmembrane region" description="Helical" evidence="4">
    <location>
        <begin position="88"/>
        <end position="110"/>
    </location>
</feature>
<dbReference type="Pfam" id="PF13490">
    <property type="entry name" value="zf-HC2"/>
    <property type="match status" value="1"/>
</dbReference>
<evidence type="ECO:0000256" key="4">
    <source>
        <dbReference type="SAM" id="Phobius"/>
    </source>
</evidence>
<dbReference type="RefSeq" id="WP_149749136.1">
    <property type="nucleotide sequence ID" value="NZ_VUJW01000002.1"/>
</dbReference>
<evidence type="ECO:0000256" key="1">
    <source>
        <dbReference type="ARBA" id="ARBA00023015"/>
    </source>
</evidence>
<feature type="compositionally biased region" description="Low complexity" evidence="3">
    <location>
        <begin position="116"/>
        <end position="136"/>
    </location>
</feature>
<evidence type="ECO:0000313" key="7">
    <source>
        <dbReference type="Proteomes" id="UP000324351"/>
    </source>
</evidence>
<keyword evidence="4" id="KW-0812">Transmembrane</keyword>
<dbReference type="Proteomes" id="UP000324351">
    <property type="component" value="Unassembled WGS sequence"/>
</dbReference>
<dbReference type="Gene3D" id="1.10.10.1320">
    <property type="entry name" value="Anti-sigma factor, zinc-finger domain"/>
    <property type="match status" value="1"/>
</dbReference>
<reference evidence="6 7" key="2">
    <citation type="submission" date="2019-09" db="EMBL/GenBank/DDBJ databases">
        <authorList>
            <person name="Jin C."/>
        </authorList>
    </citation>
    <scope>NUCLEOTIDE SEQUENCE [LARGE SCALE GENOMIC DNA]</scope>
    <source>
        <strain evidence="6 7">BN140041</strain>
    </source>
</reference>
<feature type="domain" description="Putative zinc-finger" evidence="5">
    <location>
        <begin position="11"/>
        <end position="36"/>
    </location>
</feature>
<evidence type="ECO:0000256" key="3">
    <source>
        <dbReference type="SAM" id="MobiDB-lite"/>
    </source>
</evidence>
<dbReference type="EMBL" id="VUJW01000002">
    <property type="protein sequence ID" value="KAA1428197.1"/>
    <property type="molecule type" value="Genomic_DNA"/>
</dbReference>
<evidence type="ECO:0000259" key="5">
    <source>
        <dbReference type="Pfam" id="PF13490"/>
    </source>
</evidence>
<keyword evidence="1" id="KW-0805">Transcription regulation</keyword>
<evidence type="ECO:0000313" key="6">
    <source>
        <dbReference type="EMBL" id="KAA1428197.1"/>
    </source>
</evidence>
<keyword evidence="2" id="KW-0804">Transcription</keyword>
<comment type="caution">
    <text evidence="6">The sequence shown here is derived from an EMBL/GenBank/DDBJ whole genome shotgun (WGS) entry which is preliminary data.</text>
</comment>
<evidence type="ECO:0000256" key="2">
    <source>
        <dbReference type="ARBA" id="ARBA00023163"/>
    </source>
</evidence>
<accession>A0A5B1M8H9</accession>
<dbReference type="InterPro" id="IPR041916">
    <property type="entry name" value="Anti_sigma_zinc_sf"/>
</dbReference>
<dbReference type="AlphaFoldDB" id="A0A5B1M8H9"/>
<keyword evidence="4" id="KW-0472">Membrane</keyword>
<feature type="region of interest" description="Disordered" evidence="3">
    <location>
        <begin position="116"/>
        <end position="146"/>
    </location>
</feature>
<protein>
    <submittedName>
        <fullName evidence="6">Anti-sigma factor</fullName>
    </submittedName>
</protein>
<proteinExistence type="predicted"/>
<reference evidence="6 7" key="1">
    <citation type="submission" date="2019-09" db="EMBL/GenBank/DDBJ databases">
        <title>Nocardioides panacisoli sp. nov., isolated from the soil of a ginseng field.</title>
        <authorList>
            <person name="Cho C."/>
        </authorList>
    </citation>
    <scope>NUCLEOTIDE SEQUENCE [LARGE SCALE GENOMIC DNA]</scope>
    <source>
        <strain evidence="6 7">BN140041</strain>
    </source>
</reference>
<gene>
    <name evidence="6" type="ORF">F0U47_04420</name>
</gene>
<keyword evidence="7" id="KW-1185">Reference proteome</keyword>
<dbReference type="InterPro" id="IPR027383">
    <property type="entry name" value="Znf_put"/>
</dbReference>
<sequence>MSCPYATLDAAYVLGSLSPTERADYERHLADCEECARAVRELAGMPGLLAKVPAEVLEPSDAVPVPETLLPRLVAAVRRDQRWRTTRAALGAAAAVAVIAGGSVAALVALDGDETPAASPPVTVTAPTTAPSTAPSEQLDPVGSSRSTGWVSLTEVPWGTRLDLTCVYDAPYGYAEDRVYTLVVETTDGRVEKVASFQALPGEEMHVTGATAVGPDAIAAVEVRTSDGDAVLRLDQ</sequence>
<keyword evidence="4" id="KW-1133">Transmembrane helix</keyword>
<name>A0A5B1M8H9_9ACTN</name>